<keyword evidence="3" id="KW-1185">Reference proteome</keyword>
<feature type="transmembrane region" description="Helical" evidence="1">
    <location>
        <begin position="38"/>
        <end position="55"/>
    </location>
</feature>
<keyword evidence="1" id="KW-0812">Transmembrane</keyword>
<organism evidence="2 3">
    <name type="scientific">Pedobacter jejuensis</name>
    <dbReference type="NCBI Taxonomy" id="1268550"/>
    <lineage>
        <taxon>Bacteria</taxon>
        <taxon>Pseudomonadati</taxon>
        <taxon>Bacteroidota</taxon>
        <taxon>Sphingobacteriia</taxon>
        <taxon>Sphingobacteriales</taxon>
        <taxon>Sphingobacteriaceae</taxon>
        <taxon>Pedobacter</taxon>
    </lineage>
</organism>
<keyword evidence="1" id="KW-1133">Transmembrane helix</keyword>
<dbReference type="AlphaFoldDB" id="A0A3N0BP48"/>
<gene>
    <name evidence="2" type="ORF">D7004_17065</name>
</gene>
<dbReference type="Proteomes" id="UP000274046">
    <property type="component" value="Unassembled WGS sequence"/>
</dbReference>
<proteinExistence type="predicted"/>
<evidence type="ECO:0000313" key="2">
    <source>
        <dbReference type="EMBL" id="RNL50606.1"/>
    </source>
</evidence>
<keyword evidence="1" id="KW-0472">Membrane</keyword>
<reference evidence="2 3" key="1">
    <citation type="submission" date="2018-10" db="EMBL/GenBank/DDBJ databases">
        <title>Genome sequencing of Pedobacter jejuensis TNB23.</title>
        <authorList>
            <person name="Cho Y.-J."/>
            <person name="Cho A."/>
            <person name="Kim O.-S."/>
        </authorList>
    </citation>
    <scope>NUCLEOTIDE SEQUENCE [LARGE SCALE GENOMIC DNA]</scope>
    <source>
        <strain evidence="2 3">TNB23</strain>
    </source>
</reference>
<comment type="caution">
    <text evidence="2">The sequence shown here is derived from an EMBL/GenBank/DDBJ whole genome shotgun (WGS) entry which is preliminary data.</text>
</comment>
<sequence length="93" mass="11418">MSGRHCEEAFSTNKAISGQLDKTRYPVYHKRIKRKQKLNFSSSIYFLILLWFKNFKKISFQNHNEHPIKNTSNYPPCFMRWRISFRFSHHFFK</sequence>
<dbReference type="EMBL" id="RBEE01000043">
    <property type="protein sequence ID" value="RNL50606.1"/>
    <property type="molecule type" value="Genomic_DNA"/>
</dbReference>
<protein>
    <submittedName>
        <fullName evidence="2">Uncharacterized protein</fullName>
    </submittedName>
</protein>
<accession>A0A3N0BP48</accession>
<evidence type="ECO:0000256" key="1">
    <source>
        <dbReference type="SAM" id="Phobius"/>
    </source>
</evidence>
<evidence type="ECO:0000313" key="3">
    <source>
        <dbReference type="Proteomes" id="UP000274046"/>
    </source>
</evidence>
<name>A0A3N0BP48_9SPHI</name>